<keyword evidence="1" id="KW-0812">Transmembrane</keyword>
<dbReference type="RefSeq" id="WP_091772791.1">
    <property type="nucleotide sequence ID" value="NZ_FOES01000005.1"/>
</dbReference>
<reference evidence="2 3" key="1">
    <citation type="submission" date="2016-10" db="EMBL/GenBank/DDBJ databases">
        <authorList>
            <person name="de Groot N.N."/>
        </authorList>
    </citation>
    <scope>NUCLEOTIDE SEQUENCE [LARGE SCALE GENOMIC DNA]</scope>
    <source>
        <strain evidence="2 3">DSM 21633</strain>
    </source>
</reference>
<feature type="transmembrane region" description="Helical" evidence="1">
    <location>
        <begin position="77"/>
        <end position="99"/>
    </location>
</feature>
<organism evidence="2 3">
    <name type="scientific">Piscibacillus halophilus</name>
    <dbReference type="NCBI Taxonomy" id="571933"/>
    <lineage>
        <taxon>Bacteria</taxon>
        <taxon>Bacillati</taxon>
        <taxon>Bacillota</taxon>
        <taxon>Bacilli</taxon>
        <taxon>Bacillales</taxon>
        <taxon>Bacillaceae</taxon>
        <taxon>Piscibacillus</taxon>
    </lineage>
</organism>
<feature type="transmembrane region" description="Helical" evidence="1">
    <location>
        <begin position="105"/>
        <end position="124"/>
    </location>
</feature>
<keyword evidence="1" id="KW-1133">Transmembrane helix</keyword>
<proteinExistence type="predicted"/>
<name>A0A1H9CG53_9BACI</name>
<dbReference type="AlphaFoldDB" id="A0A1H9CG53"/>
<keyword evidence="3" id="KW-1185">Reference proteome</keyword>
<feature type="transmembrane region" description="Helical" evidence="1">
    <location>
        <begin position="12"/>
        <end position="32"/>
    </location>
</feature>
<dbReference type="EMBL" id="FOES01000005">
    <property type="protein sequence ID" value="SEQ00134.1"/>
    <property type="molecule type" value="Genomic_DNA"/>
</dbReference>
<gene>
    <name evidence="2" type="ORF">SAMN05216362_10559</name>
</gene>
<evidence type="ECO:0000313" key="2">
    <source>
        <dbReference type="EMBL" id="SEQ00134.1"/>
    </source>
</evidence>
<evidence type="ECO:0000256" key="1">
    <source>
        <dbReference type="SAM" id="Phobius"/>
    </source>
</evidence>
<dbReference type="OrthoDB" id="2721173at2"/>
<accession>A0A1H9CG53</accession>
<evidence type="ECO:0000313" key="3">
    <source>
        <dbReference type="Proteomes" id="UP000199427"/>
    </source>
</evidence>
<feature type="transmembrane region" description="Helical" evidence="1">
    <location>
        <begin position="38"/>
        <end position="57"/>
    </location>
</feature>
<keyword evidence="1" id="KW-0472">Membrane</keyword>
<protein>
    <recommendedName>
        <fullName evidence="4">Permease</fullName>
    </recommendedName>
</protein>
<evidence type="ECO:0008006" key="4">
    <source>
        <dbReference type="Google" id="ProtNLM"/>
    </source>
</evidence>
<dbReference type="Proteomes" id="UP000199427">
    <property type="component" value="Unassembled WGS sequence"/>
</dbReference>
<sequence length="128" mass="15040">MFKSNNSRTVYLILAILMTINAVFISITTIYAGDFPAGIDMITISLAYMGWSIYYLYPQFKMNDERTKRIKERGLFYSFFGIMGFLLFIIIFIGFFDAQLETMKLIQYLTSFIMIMIWTSFIVTSKRM</sequence>